<comment type="caution">
    <text evidence="2">The sequence shown here is derived from an EMBL/GenBank/DDBJ whole genome shotgun (WGS) entry which is preliminary data.</text>
</comment>
<feature type="region of interest" description="Disordered" evidence="1">
    <location>
        <begin position="1"/>
        <end position="36"/>
    </location>
</feature>
<sequence>MSEQDASTMVGSTTTQEACSVGSQAGSDEDDAGTPHAHLPYVAIAVPSSVTTTATSYPNPGDLRAFLYGLRTDHTVVNAYAFLLLSHCATASCSPRHHLPSVLALHAQVLHLGDSASSSRP</sequence>
<protein>
    <submittedName>
        <fullName evidence="2">Uncharacterized protein</fullName>
    </submittedName>
</protein>
<reference evidence="2 3" key="1">
    <citation type="submission" date="2019-11" db="EMBL/GenBank/DDBJ databases">
        <title>Whole genome sequence of Oryza granulata.</title>
        <authorList>
            <person name="Li W."/>
        </authorList>
    </citation>
    <scope>NUCLEOTIDE SEQUENCE [LARGE SCALE GENOMIC DNA]</scope>
    <source>
        <strain evidence="3">cv. Menghai</strain>
        <tissue evidence="2">Leaf</tissue>
    </source>
</reference>
<evidence type="ECO:0000313" key="2">
    <source>
        <dbReference type="EMBL" id="KAF0919982.1"/>
    </source>
</evidence>
<proteinExistence type="predicted"/>
<gene>
    <name evidence="2" type="ORF">E2562_032440</name>
</gene>
<evidence type="ECO:0000256" key="1">
    <source>
        <dbReference type="SAM" id="MobiDB-lite"/>
    </source>
</evidence>
<accession>A0A6G1E676</accession>
<name>A0A6G1E676_9ORYZ</name>
<dbReference type="EMBL" id="SPHZ02000005">
    <property type="protein sequence ID" value="KAF0919982.1"/>
    <property type="molecule type" value="Genomic_DNA"/>
</dbReference>
<organism evidence="2 3">
    <name type="scientific">Oryza meyeriana var. granulata</name>
    <dbReference type="NCBI Taxonomy" id="110450"/>
    <lineage>
        <taxon>Eukaryota</taxon>
        <taxon>Viridiplantae</taxon>
        <taxon>Streptophyta</taxon>
        <taxon>Embryophyta</taxon>
        <taxon>Tracheophyta</taxon>
        <taxon>Spermatophyta</taxon>
        <taxon>Magnoliopsida</taxon>
        <taxon>Liliopsida</taxon>
        <taxon>Poales</taxon>
        <taxon>Poaceae</taxon>
        <taxon>BOP clade</taxon>
        <taxon>Oryzoideae</taxon>
        <taxon>Oryzeae</taxon>
        <taxon>Oryzinae</taxon>
        <taxon>Oryza</taxon>
        <taxon>Oryza meyeriana</taxon>
    </lineage>
</organism>
<keyword evidence="3" id="KW-1185">Reference proteome</keyword>
<feature type="compositionally biased region" description="Polar residues" evidence="1">
    <location>
        <begin position="1"/>
        <end position="26"/>
    </location>
</feature>
<dbReference type="Proteomes" id="UP000479710">
    <property type="component" value="Unassembled WGS sequence"/>
</dbReference>
<evidence type="ECO:0000313" key="3">
    <source>
        <dbReference type="Proteomes" id="UP000479710"/>
    </source>
</evidence>
<dbReference type="AlphaFoldDB" id="A0A6G1E676"/>